<dbReference type="InterPro" id="IPR000792">
    <property type="entry name" value="Tscrpt_reg_LuxR_C"/>
</dbReference>
<dbReference type="SMART" id="SM00448">
    <property type="entry name" value="REC"/>
    <property type="match status" value="1"/>
</dbReference>
<dbReference type="KEGG" id="ard:AXF14_11845"/>
<keyword evidence="3" id="KW-0238">DNA-binding</keyword>
<evidence type="ECO:0000259" key="6">
    <source>
        <dbReference type="PROSITE" id="PS50043"/>
    </source>
</evidence>
<dbReference type="InterPro" id="IPR001789">
    <property type="entry name" value="Sig_transdc_resp-reg_receiver"/>
</dbReference>
<dbReference type="InterPro" id="IPR039420">
    <property type="entry name" value="WalR-like"/>
</dbReference>
<dbReference type="GO" id="GO:0000160">
    <property type="term" value="P:phosphorelay signal transduction system"/>
    <property type="evidence" value="ECO:0007669"/>
    <property type="project" value="InterPro"/>
</dbReference>
<dbReference type="PANTHER" id="PTHR43214:SF24">
    <property type="entry name" value="TRANSCRIPTIONAL REGULATORY PROTEIN NARL-RELATED"/>
    <property type="match status" value="1"/>
</dbReference>
<evidence type="ECO:0000256" key="4">
    <source>
        <dbReference type="ARBA" id="ARBA00023163"/>
    </source>
</evidence>
<gene>
    <name evidence="8" type="ORF">AXF14_11845</name>
</gene>
<evidence type="ECO:0000256" key="3">
    <source>
        <dbReference type="ARBA" id="ARBA00023125"/>
    </source>
</evidence>
<dbReference type="PROSITE" id="PS50043">
    <property type="entry name" value="HTH_LUXR_2"/>
    <property type="match status" value="1"/>
</dbReference>
<reference evidence="9" key="1">
    <citation type="submission" date="2016-02" db="EMBL/GenBank/DDBJ databases">
        <authorList>
            <person name="Holder M.E."/>
            <person name="Ajami N.J."/>
            <person name="Petrosino J.F."/>
        </authorList>
    </citation>
    <scope>NUCLEOTIDE SEQUENCE [LARGE SCALE GENOMIC DNA]</scope>
    <source>
        <strain evidence="9">CCUG 36733</strain>
    </source>
</reference>
<evidence type="ECO:0000256" key="5">
    <source>
        <dbReference type="PROSITE-ProRule" id="PRU00169"/>
    </source>
</evidence>
<keyword evidence="4" id="KW-0804">Transcription</keyword>
<evidence type="ECO:0000259" key="7">
    <source>
        <dbReference type="PROSITE" id="PS50110"/>
    </source>
</evidence>
<sequence length="221" mass="23895">MVGLPARLLIVDDEPIIRVGLALYLEREDGVEVVAQLPNGAEALDYLRGHEVDLVLLDVRMPIMDGPTALERIAVEHPGVRVLLLTSFDDDEVMYRALMGGGAGYLLKSSRPEEIRAAARAALEGGVPVSPAVNARLVRELAPAGLVRSGTEDFGLSDRERDVLQLLCEAAPNREISRRLCLSESTVKAYVSAIMTKMGCTSRLHVVVTAFEHGLAGRQVS</sequence>
<dbReference type="PRINTS" id="PR00038">
    <property type="entry name" value="HTHLUXR"/>
</dbReference>
<dbReference type="SUPFAM" id="SSF52172">
    <property type="entry name" value="CheY-like"/>
    <property type="match status" value="1"/>
</dbReference>
<evidence type="ECO:0008006" key="10">
    <source>
        <dbReference type="Google" id="ProtNLM"/>
    </source>
</evidence>
<feature type="domain" description="Response regulatory" evidence="7">
    <location>
        <begin position="7"/>
        <end position="123"/>
    </location>
</feature>
<proteinExistence type="predicted"/>
<dbReference type="Pfam" id="PF00072">
    <property type="entry name" value="Response_reg"/>
    <property type="match status" value="1"/>
</dbReference>
<dbReference type="CDD" id="cd06170">
    <property type="entry name" value="LuxR_C_like"/>
    <property type="match status" value="1"/>
</dbReference>
<keyword evidence="2" id="KW-0805">Transcription regulation</keyword>
<dbReference type="PANTHER" id="PTHR43214">
    <property type="entry name" value="TWO-COMPONENT RESPONSE REGULATOR"/>
    <property type="match status" value="1"/>
</dbReference>
<keyword evidence="1 5" id="KW-0597">Phosphoprotein</keyword>
<dbReference type="AlphaFoldDB" id="A0A109W357"/>
<name>A0A109W357_ACTRD</name>
<keyword evidence="9" id="KW-1185">Reference proteome</keyword>
<dbReference type="InterPro" id="IPR058245">
    <property type="entry name" value="NreC/VraR/RcsB-like_REC"/>
</dbReference>
<evidence type="ECO:0000313" key="8">
    <source>
        <dbReference type="EMBL" id="AMD88143.1"/>
    </source>
</evidence>
<dbReference type="SUPFAM" id="SSF46894">
    <property type="entry name" value="C-terminal effector domain of the bipartite response regulators"/>
    <property type="match status" value="1"/>
</dbReference>
<feature type="modified residue" description="4-aspartylphosphate" evidence="5">
    <location>
        <position position="58"/>
    </location>
</feature>
<dbReference type="EMBL" id="CP014228">
    <property type="protein sequence ID" value="AMD88143.1"/>
    <property type="molecule type" value="Genomic_DNA"/>
</dbReference>
<dbReference type="RefSeq" id="WP_067943478.1">
    <property type="nucleotide sequence ID" value="NZ_CP014228.1"/>
</dbReference>
<dbReference type="GO" id="GO:0006355">
    <property type="term" value="P:regulation of DNA-templated transcription"/>
    <property type="evidence" value="ECO:0007669"/>
    <property type="project" value="InterPro"/>
</dbReference>
<dbReference type="STRING" id="111015.AXF14_11845"/>
<dbReference type="InterPro" id="IPR016032">
    <property type="entry name" value="Sig_transdc_resp-reg_C-effctor"/>
</dbReference>
<dbReference type="GO" id="GO:0003677">
    <property type="term" value="F:DNA binding"/>
    <property type="evidence" value="ECO:0007669"/>
    <property type="project" value="UniProtKB-KW"/>
</dbReference>
<evidence type="ECO:0000256" key="2">
    <source>
        <dbReference type="ARBA" id="ARBA00023015"/>
    </source>
</evidence>
<organism evidence="8 9">
    <name type="scientific">Actinomyces radicidentis</name>
    <dbReference type="NCBI Taxonomy" id="111015"/>
    <lineage>
        <taxon>Bacteria</taxon>
        <taxon>Bacillati</taxon>
        <taxon>Actinomycetota</taxon>
        <taxon>Actinomycetes</taxon>
        <taxon>Actinomycetales</taxon>
        <taxon>Actinomycetaceae</taxon>
        <taxon>Actinomyces</taxon>
    </lineage>
</organism>
<dbReference type="Pfam" id="PF00196">
    <property type="entry name" value="GerE"/>
    <property type="match status" value="1"/>
</dbReference>
<feature type="domain" description="HTH luxR-type" evidence="6">
    <location>
        <begin position="149"/>
        <end position="214"/>
    </location>
</feature>
<evidence type="ECO:0000313" key="9">
    <source>
        <dbReference type="Proteomes" id="UP000065220"/>
    </source>
</evidence>
<dbReference type="InterPro" id="IPR011006">
    <property type="entry name" value="CheY-like_superfamily"/>
</dbReference>
<dbReference type="SMART" id="SM00421">
    <property type="entry name" value="HTH_LUXR"/>
    <property type="match status" value="1"/>
</dbReference>
<dbReference type="Proteomes" id="UP000065220">
    <property type="component" value="Chromosome"/>
</dbReference>
<protein>
    <recommendedName>
        <fullName evidence="10">LuxR family transcriptional regulator</fullName>
    </recommendedName>
</protein>
<dbReference type="PROSITE" id="PS50110">
    <property type="entry name" value="RESPONSE_REGULATORY"/>
    <property type="match status" value="1"/>
</dbReference>
<accession>A0A109W357</accession>
<dbReference type="CDD" id="cd17535">
    <property type="entry name" value="REC_NarL-like"/>
    <property type="match status" value="1"/>
</dbReference>
<dbReference type="Gene3D" id="3.40.50.2300">
    <property type="match status" value="1"/>
</dbReference>
<evidence type="ECO:0000256" key="1">
    <source>
        <dbReference type="ARBA" id="ARBA00022553"/>
    </source>
</evidence>